<dbReference type="Gene3D" id="2.20.25.110">
    <property type="entry name" value="S-adenosyl-L-methionine-dependent methyltransferases"/>
    <property type="match status" value="1"/>
</dbReference>
<evidence type="ECO:0000259" key="3">
    <source>
        <dbReference type="Pfam" id="PF13649"/>
    </source>
</evidence>
<dbReference type="GO" id="GO:0032259">
    <property type="term" value="P:methylation"/>
    <property type="evidence" value="ECO:0007669"/>
    <property type="project" value="UniProtKB-KW"/>
</dbReference>
<dbReference type="GO" id="GO:0008168">
    <property type="term" value="F:methyltransferase activity"/>
    <property type="evidence" value="ECO:0007669"/>
    <property type="project" value="UniProtKB-KW"/>
</dbReference>
<keyword evidence="5" id="KW-1185">Reference proteome</keyword>
<protein>
    <submittedName>
        <fullName evidence="4">SAM-dependent methyltransferase</fullName>
    </submittedName>
</protein>
<reference evidence="4 5" key="1">
    <citation type="journal article" date="2015" name="Genome Announc.">
        <title>Genome Sequence of Lactobacillus curieae CCTCC M 2011381T, a Novel Producer of Gamma-aminobutyric Acid.</title>
        <authorList>
            <person name="Wang Y."/>
            <person name="Wang Y."/>
            <person name="Lang C."/>
            <person name="Wei D."/>
            <person name="Xu P."/>
            <person name="Xie J."/>
        </authorList>
    </citation>
    <scope>NUCLEOTIDE SEQUENCE [LARGE SCALE GENOMIC DNA]</scope>
    <source>
        <strain evidence="4 5">CCTCC M 2011381</strain>
    </source>
</reference>
<accession>A0A1S6QK39</accession>
<dbReference type="KEGG" id="lcu:PL11_008540"/>
<dbReference type="AlphaFoldDB" id="A0A1S6QK39"/>
<dbReference type="RefSeq" id="WP_035167322.1">
    <property type="nucleotide sequence ID" value="NZ_CP018906.1"/>
</dbReference>
<dbReference type="OrthoDB" id="9811589at2"/>
<dbReference type="InterPro" id="IPR029063">
    <property type="entry name" value="SAM-dependent_MTases_sf"/>
</dbReference>
<dbReference type="InterPro" id="IPR041698">
    <property type="entry name" value="Methyltransf_25"/>
</dbReference>
<proteinExistence type="predicted"/>
<keyword evidence="2 4" id="KW-0808">Transferase</keyword>
<organism evidence="4 5">
    <name type="scientific">Lentilactobacillus curieae</name>
    <dbReference type="NCBI Taxonomy" id="1138822"/>
    <lineage>
        <taxon>Bacteria</taxon>
        <taxon>Bacillati</taxon>
        <taxon>Bacillota</taxon>
        <taxon>Bacilli</taxon>
        <taxon>Lactobacillales</taxon>
        <taxon>Lactobacillaceae</taxon>
        <taxon>Lentilactobacillus</taxon>
    </lineage>
</organism>
<evidence type="ECO:0000256" key="1">
    <source>
        <dbReference type="ARBA" id="ARBA00022603"/>
    </source>
</evidence>
<dbReference type="PANTHER" id="PTHR43861:SF1">
    <property type="entry name" value="TRANS-ACONITATE 2-METHYLTRANSFERASE"/>
    <property type="match status" value="1"/>
</dbReference>
<evidence type="ECO:0000313" key="4">
    <source>
        <dbReference type="EMBL" id="AQW21959.1"/>
    </source>
</evidence>
<keyword evidence="1 4" id="KW-0489">Methyltransferase</keyword>
<dbReference type="Pfam" id="PF13649">
    <property type="entry name" value="Methyltransf_25"/>
    <property type="match status" value="1"/>
</dbReference>
<sequence length="245" mass="28076">MIYEKFAKFYDELFDDDLYTDWGNYFAERVDKSASVMDLACGTGKLAIELIRQGYNVVGSDISEDMLKLASEHAQTANVNLPLVQMDMLAMDGLPNFDAISCFDDSLCYLTEDGQLEQAFSEVNAHLTAGGVFLFDVITPYQTDKVYPGYMFNDRTDDSAFMWSSYSTDDSEHAIEHDLVFFLYNEDKEAYEAYNEVHDERSFSLAEYQQKLNDAGFTAVKVTTNFGKEPYQENVKRWFFECKKG</sequence>
<evidence type="ECO:0000256" key="2">
    <source>
        <dbReference type="ARBA" id="ARBA00022679"/>
    </source>
</evidence>
<gene>
    <name evidence="4" type="ORF">PL11_008540</name>
</gene>
<feature type="domain" description="Methyltransferase" evidence="3">
    <location>
        <begin position="36"/>
        <end position="131"/>
    </location>
</feature>
<evidence type="ECO:0000313" key="5">
    <source>
        <dbReference type="Proteomes" id="UP000030361"/>
    </source>
</evidence>
<dbReference type="PANTHER" id="PTHR43861">
    <property type="entry name" value="TRANS-ACONITATE 2-METHYLTRANSFERASE-RELATED"/>
    <property type="match status" value="1"/>
</dbReference>
<dbReference type="SUPFAM" id="SSF53335">
    <property type="entry name" value="S-adenosyl-L-methionine-dependent methyltransferases"/>
    <property type="match status" value="1"/>
</dbReference>
<dbReference type="Gene3D" id="3.40.50.150">
    <property type="entry name" value="Vaccinia Virus protein VP39"/>
    <property type="match status" value="1"/>
</dbReference>
<dbReference type="EMBL" id="CP018906">
    <property type="protein sequence ID" value="AQW21959.1"/>
    <property type="molecule type" value="Genomic_DNA"/>
</dbReference>
<name>A0A1S6QK39_9LACO</name>
<dbReference type="eggNOG" id="COG2226">
    <property type="taxonomic scope" value="Bacteria"/>
</dbReference>
<dbReference type="Proteomes" id="UP000030361">
    <property type="component" value="Chromosome"/>
</dbReference>
<dbReference type="CDD" id="cd02440">
    <property type="entry name" value="AdoMet_MTases"/>
    <property type="match status" value="1"/>
</dbReference>